<feature type="region of interest" description="Disordered" evidence="1">
    <location>
        <begin position="214"/>
        <end position="244"/>
    </location>
</feature>
<keyword evidence="4" id="KW-1185">Reference proteome</keyword>
<feature type="compositionally biased region" description="Basic residues" evidence="1">
    <location>
        <begin position="70"/>
        <end position="80"/>
    </location>
</feature>
<accession>A0A9P8V1B0</accession>
<feature type="domain" description="HhH-GPD" evidence="2">
    <location>
        <begin position="301"/>
        <end position="509"/>
    </location>
</feature>
<feature type="compositionally biased region" description="Basic residues" evidence="1">
    <location>
        <begin position="540"/>
        <end position="560"/>
    </location>
</feature>
<dbReference type="EMBL" id="JAGSXJ010000047">
    <property type="protein sequence ID" value="KAH6662223.1"/>
    <property type="molecule type" value="Genomic_DNA"/>
</dbReference>
<evidence type="ECO:0000313" key="4">
    <source>
        <dbReference type="Proteomes" id="UP000770015"/>
    </source>
</evidence>
<comment type="caution">
    <text evidence="3">The sequence shown here is derived from an EMBL/GenBank/DDBJ whole genome shotgun (WGS) entry which is preliminary data.</text>
</comment>
<name>A0A9P8V1B0_9PEZI</name>
<feature type="compositionally biased region" description="Acidic residues" evidence="1">
    <location>
        <begin position="565"/>
        <end position="575"/>
    </location>
</feature>
<dbReference type="CDD" id="cd00056">
    <property type="entry name" value="ENDO3c"/>
    <property type="match status" value="1"/>
</dbReference>
<evidence type="ECO:0000256" key="1">
    <source>
        <dbReference type="SAM" id="MobiDB-lite"/>
    </source>
</evidence>
<evidence type="ECO:0000259" key="2">
    <source>
        <dbReference type="SMART" id="SM00478"/>
    </source>
</evidence>
<feature type="region of interest" description="Disordered" evidence="1">
    <location>
        <begin position="540"/>
        <end position="610"/>
    </location>
</feature>
<organism evidence="3 4">
    <name type="scientific">Plectosphaerella plurivora</name>
    <dbReference type="NCBI Taxonomy" id="936078"/>
    <lineage>
        <taxon>Eukaryota</taxon>
        <taxon>Fungi</taxon>
        <taxon>Dikarya</taxon>
        <taxon>Ascomycota</taxon>
        <taxon>Pezizomycotina</taxon>
        <taxon>Sordariomycetes</taxon>
        <taxon>Hypocreomycetidae</taxon>
        <taxon>Glomerellales</taxon>
        <taxon>Plectosphaerellaceae</taxon>
        <taxon>Plectosphaerella</taxon>
    </lineage>
</organism>
<feature type="region of interest" description="Disordered" evidence="1">
    <location>
        <begin position="1"/>
        <end position="94"/>
    </location>
</feature>
<feature type="compositionally biased region" description="Basic residues" evidence="1">
    <location>
        <begin position="222"/>
        <end position="232"/>
    </location>
</feature>
<proteinExistence type="predicted"/>
<dbReference type="InterPro" id="IPR003265">
    <property type="entry name" value="HhH-GPD_domain"/>
</dbReference>
<feature type="region of interest" description="Disordered" evidence="1">
    <location>
        <begin position="164"/>
        <end position="196"/>
    </location>
</feature>
<dbReference type="Pfam" id="PF00730">
    <property type="entry name" value="HhH-GPD"/>
    <property type="match status" value="1"/>
</dbReference>
<dbReference type="OrthoDB" id="5607at2759"/>
<protein>
    <submittedName>
        <fullName evidence="3">HhH-GPD family base excision DNA repair protein</fullName>
    </submittedName>
</protein>
<sequence>MQTRAAQRAAAEALSAGQSAKEAPQLSNSIETNPLVKSEPTTVSVSKSLNGTKKKRAAAKEPDVKEPAPKRARQTKRARAAKPTLPTDMLPHGLGKIHTVQQYDDHEEHVPAEPTTIEKLEKKPDLTDDLLPIATIFVQDIVNQAIDGIITEISPDSTSEAFLLPPAEEPQSLPRRTRRARASRESVKAPAESLPTPEASFTEVADIAILENVKEETEPETKKKKREARRTKANPYGLMPGRTPFPDQVAPTADACREVHRILTETHGEFKAPDKIPAPSTSVAGCGEVPDLVDALIRTLISGHTTMSNANLAIQDVIAKYGQRDPESVGAGSIDWNKVRLSEEADIVDAVKRAGLGPTKGKDIKLILEQVYQDNQERKAAYSKEKATGETTEMSGARDLTQGQKDHQLLKIENGVLTLDHIRSMSPDEAMLEFTKYPGIGVKTASCLVLFCLQQPSFAVDTHVWRFCKWLGWVPPKASRDDTYRHGEVRIPDELKYGLHQLFIRHGKECGRCHSGTVEGTPEWDELVCPMEHLLDRFDKRKTKAQPKTKTKKAGKKAKAKVKDEEDQEEEEQSEETVAVTGSDSGDKQTEVAGGVDMASAREDASDDVSLDSAVLVVEMEEIIKVEEPKLEFQLRKRTRVDYSDMV</sequence>
<dbReference type="Gene3D" id="1.10.340.30">
    <property type="entry name" value="Hypothetical protein, domain 2"/>
    <property type="match status" value="1"/>
</dbReference>
<dbReference type="SMART" id="SM00478">
    <property type="entry name" value="ENDO3c"/>
    <property type="match status" value="1"/>
</dbReference>
<dbReference type="AlphaFoldDB" id="A0A9P8V1B0"/>
<dbReference type="SUPFAM" id="SSF48150">
    <property type="entry name" value="DNA-glycosylase"/>
    <property type="match status" value="1"/>
</dbReference>
<dbReference type="PANTHER" id="PTHR47203:SF1">
    <property type="entry name" value="HYPOTHETICAL BASE EXCISION DNA REPAIR PROTEIN (EUROFUNG)"/>
    <property type="match status" value="1"/>
</dbReference>
<dbReference type="Proteomes" id="UP000770015">
    <property type="component" value="Unassembled WGS sequence"/>
</dbReference>
<evidence type="ECO:0000313" key="3">
    <source>
        <dbReference type="EMBL" id="KAH6662223.1"/>
    </source>
</evidence>
<gene>
    <name evidence="3" type="ORF">F5X68DRAFT_252016</name>
</gene>
<feature type="compositionally biased region" description="Basic and acidic residues" evidence="1">
    <location>
        <begin position="58"/>
        <end position="69"/>
    </location>
</feature>
<dbReference type="PANTHER" id="PTHR47203">
    <property type="match status" value="1"/>
</dbReference>
<dbReference type="GO" id="GO:0003824">
    <property type="term" value="F:catalytic activity"/>
    <property type="evidence" value="ECO:0007669"/>
    <property type="project" value="InterPro"/>
</dbReference>
<feature type="compositionally biased region" description="Low complexity" evidence="1">
    <location>
        <begin position="1"/>
        <end position="20"/>
    </location>
</feature>
<reference evidence="3" key="1">
    <citation type="journal article" date="2021" name="Nat. Commun.">
        <title>Genetic determinants of endophytism in the Arabidopsis root mycobiome.</title>
        <authorList>
            <person name="Mesny F."/>
            <person name="Miyauchi S."/>
            <person name="Thiergart T."/>
            <person name="Pickel B."/>
            <person name="Atanasova L."/>
            <person name="Karlsson M."/>
            <person name="Huettel B."/>
            <person name="Barry K.W."/>
            <person name="Haridas S."/>
            <person name="Chen C."/>
            <person name="Bauer D."/>
            <person name="Andreopoulos W."/>
            <person name="Pangilinan J."/>
            <person name="LaButti K."/>
            <person name="Riley R."/>
            <person name="Lipzen A."/>
            <person name="Clum A."/>
            <person name="Drula E."/>
            <person name="Henrissat B."/>
            <person name="Kohler A."/>
            <person name="Grigoriev I.V."/>
            <person name="Martin F.M."/>
            <person name="Hacquard S."/>
        </authorList>
    </citation>
    <scope>NUCLEOTIDE SEQUENCE</scope>
    <source>
        <strain evidence="3">MPI-SDFR-AT-0117</strain>
    </source>
</reference>
<dbReference type="InterPro" id="IPR011257">
    <property type="entry name" value="DNA_glycosylase"/>
</dbReference>
<dbReference type="GO" id="GO:0006285">
    <property type="term" value="P:base-excision repair, AP site formation"/>
    <property type="evidence" value="ECO:0007669"/>
    <property type="project" value="UniProtKB-ARBA"/>
</dbReference>
<feature type="compositionally biased region" description="Polar residues" evidence="1">
    <location>
        <begin position="39"/>
        <end position="51"/>
    </location>
</feature>